<organism evidence="1 2">
    <name type="scientific">Hymenolepis diminuta</name>
    <name type="common">Rat tapeworm</name>
    <dbReference type="NCBI Taxonomy" id="6216"/>
    <lineage>
        <taxon>Eukaryota</taxon>
        <taxon>Metazoa</taxon>
        <taxon>Spiralia</taxon>
        <taxon>Lophotrochozoa</taxon>
        <taxon>Platyhelminthes</taxon>
        <taxon>Cestoda</taxon>
        <taxon>Eucestoda</taxon>
        <taxon>Cyclophyllidea</taxon>
        <taxon>Hymenolepididae</taxon>
        <taxon>Hymenolepis</taxon>
    </lineage>
</organism>
<gene>
    <name evidence="1" type="ORF">WMSIL1_LOCUS6924</name>
</gene>
<evidence type="ECO:0000313" key="1">
    <source>
        <dbReference type="EMBL" id="VUZ47382.1"/>
    </source>
</evidence>
<evidence type="ECO:0000313" key="2">
    <source>
        <dbReference type="Proteomes" id="UP000321570"/>
    </source>
</evidence>
<name>A0A564YJC6_HYMDI</name>
<dbReference type="Proteomes" id="UP000321570">
    <property type="component" value="Unassembled WGS sequence"/>
</dbReference>
<proteinExistence type="predicted"/>
<keyword evidence="2" id="KW-1185">Reference proteome</keyword>
<reference evidence="1 2" key="1">
    <citation type="submission" date="2019-07" db="EMBL/GenBank/DDBJ databases">
        <authorList>
            <person name="Jastrzebski P J."/>
            <person name="Paukszto L."/>
            <person name="Jastrzebski P J."/>
        </authorList>
    </citation>
    <scope>NUCLEOTIDE SEQUENCE [LARGE SCALE GENOMIC DNA]</scope>
    <source>
        <strain evidence="1 2">WMS-il1</strain>
    </source>
</reference>
<feature type="non-terminal residue" evidence="1">
    <location>
        <position position="1"/>
    </location>
</feature>
<accession>A0A564YJC6</accession>
<dbReference type="AlphaFoldDB" id="A0A564YJC6"/>
<sequence>QVNQSVSSFIFIGKLQPTGEQFFWCKAKATLRIDNKKVSFKVGYLISNRISCVFAKGIRIYSTGSKSLIIFFCGQK</sequence>
<dbReference type="EMBL" id="CABIJS010000233">
    <property type="protein sequence ID" value="VUZ47382.1"/>
    <property type="molecule type" value="Genomic_DNA"/>
</dbReference>
<protein>
    <submittedName>
        <fullName evidence="1">Uncharacterized protein</fullName>
    </submittedName>
</protein>